<dbReference type="AlphaFoldDB" id="A0A6F8YCI6"/>
<evidence type="ECO:0000313" key="3">
    <source>
        <dbReference type="EMBL" id="BCB83688.1"/>
    </source>
</evidence>
<dbReference type="EMBL" id="AP022871">
    <property type="protein sequence ID" value="BCB83688.1"/>
    <property type="molecule type" value="Genomic_DNA"/>
</dbReference>
<sequence>MSRVSRETLLRLADVTAKTVAAFAIPGGGGTAAGELSAWAVQKGFGTPDPASQLREEIQQTVEEVTKKLVKKVEKGFAAYDVEAAAREVADTMSSLDVDPDLLMANGLSASRLAAHYMGGTTKDLHLTLGEAVGVYRRLLAEICHRVVAIIVRSTYAHGLLLKAILEDRQREIAERRSGAFRAEQTQLGDNDFSMDYRFEADDLMPTLDVVGPSGTDLALPLDSVFYQPHAVLDDAVGPIMELLDAGPGWIIRGDAGCGKSLFLRWLLLVAVRDQLPAHLSPWRLKVPLYLDAADEGDLPTPPRRWPGSTGGSSTALRRGG</sequence>
<gene>
    <name evidence="3" type="ORF">Psuf_010010</name>
</gene>
<dbReference type="KEGG" id="psuu:Psuf_010010"/>
<feature type="domain" description="NACHT N-terminal Helical" evidence="2">
    <location>
        <begin position="10"/>
        <end position="151"/>
    </location>
</feature>
<dbReference type="Pfam" id="PF22733">
    <property type="entry name" value="NNH1"/>
    <property type="match status" value="1"/>
</dbReference>
<proteinExistence type="predicted"/>
<evidence type="ECO:0000259" key="2">
    <source>
        <dbReference type="Pfam" id="PF22733"/>
    </source>
</evidence>
<reference evidence="3 4" key="1">
    <citation type="submission" date="2020-03" db="EMBL/GenBank/DDBJ databases">
        <title>Whole genome shotgun sequence of Phytohabitans suffuscus NBRC 105367.</title>
        <authorList>
            <person name="Komaki H."/>
            <person name="Tamura T."/>
        </authorList>
    </citation>
    <scope>NUCLEOTIDE SEQUENCE [LARGE SCALE GENOMIC DNA]</scope>
    <source>
        <strain evidence="3 4">NBRC 105367</strain>
    </source>
</reference>
<protein>
    <recommendedName>
        <fullName evidence="2">NACHT N-terminal Helical domain-containing protein</fullName>
    </recommendedName>
</protein>
<name>A0A6F8YCI6_9ACTN</name>
<keyword evidence="4" id="KW-1185">Reference proteome</keyword>
<accession>A0A6F8YCI6</accession>
<feature type="region of interest" description="Disordered" evidence="1">
    <location>
        <begin position="298"/>
        <end position="321"/>
    </location>
</feature>
<dbReference type="InterPro" id="IPR054547">
    <property type="entry name" value="NNH1"/>
</dbReference>
<dbReference type="Proteomes" id="UP000503011">
    <property type="component" value="Chromosome"/>
</dbReference>
<feature type="compositionally biased region" description="Polar residues" evidence="1">
    <location>
        <begin position="312"/>
        <end position="321"/>
    </location>
</feature>
<evidence type="ECO:0000313" key="4">
    <source>
        <dbReference type="Proteomes" id="UP000503011"/>
    </source>
</evidence>
<reference evidence="3 4" key="2">
    <citation type="submission" date="2020-03" db="EMBL/GenBank/DDBJ databases">
        <authorList>
            <person name="Ichikawa N."/>
            <person name="Kimura A."/>
            <person name="Kitahashi Y."/>
            <person name="Uohara A."/>
        </authorList>
    </citation>
    <scope>NUCLEOTIDE SEQUENCE [LARGE SCALE GENOMIC DNA]</scope>
    <source>
        <strain evidence="3 4">NBRC 105367</strain>
    </source>
</reference>
<organism evidence="3 4">
    <name type="scientific">Phytohabitans suffuscus</name>
    <dbReference type="NCBI Taxonomy" id="624315"/>
    <lineage>
        <taxon>Bacteria</taxon>
        <taxon>Bacillati</taxon>
        <taxon>Actinomycetota</taxon>
        <taxon>Actinomycetes</taxon>
        <taxon>Micromonosporales</taxon>
        <taxon>Micromonosporaceae</taxon>
    </lineage>
</organism>
<evidence type="ECO:0000256" key="1">
    <source>
        <dbReference type="SAM" id="MobiDB-lite"/>
    </source>
</evidence>